<feature type="signal peptide" evidence="1">
    <location>
        <begin position="1"/>
        <end position="17"/>
    </location>
</feature>
<evidence type="ECO:0000313" key="2">
    <source>
        <dbReference type="EMBL" id="KAG7284448.1"/>
    </source>
</evidence>
<keyword evidence="1" id="KW-0732">Signal</keyword>
<reference evidence="2" key="1">
    <citation type="submission" date="2023-02" db="EMBL/GenBank/DDBJ databases">
        <authorList>
            <person name="Palmer J.M."/>
        </authorList>
    </citation>
    <scope>NUCLEOTIDE SEQUENCE</scope>
    <source>
        <strain evidence="2">FW57</strain>
    </source>
</reference>
<dbReference type="AlphaFoldDB" id="A0AAD4HXD3"/>
<comment type="caution">
    <text evidence="2">The sequence shown here is derived from an EMBL/GenBank/DDBJ whole genome shotgun (WGS) entry which is preliminary data.</text>
</comment>
<feature type="chain" id="PRO_5042200262" evidence="1">
    <location>
        <begin position="18"/>
        <end position="113"/>
    </location>
</feature>
<sequence>MKFTAAVLTTILVPALALPSAEVTRDVRPLMRDMTPRATFNEAEVFAFAAPAGCSILSCIDVISQAVCIAEAIDDENWQGIFKCAKKKEVSQLISRERIHVLPHLYMSSNAFP</sequence>
<evidence type="ECO:0000256" key="1">
    <source>
        <dbReference type="SAM" id="SignalP"/>
    </source>
</evidence>
<accession>A0AAD4HXD3</accession>
<organism evidence="2 3">
    <name type="scientific">Staphylotrichum longicolle</name>
    <dbReference type="NCBI Taxonomy" id="669026"/>
    <lineage>
        <taxon>Eukaryota</taxon>
        <taxon>Fungi</taxon>
        <taxon>Dikarya</taxon>
        <taxon>Ascomycota</taxon>
        <taxon>Pezizomycotina</taxon>
        <taxon>Sordariomycetes</taxon>
        <taxon>Sordariomycetidae</taxon>
        <taxon>Sordariales</taxon>
        <taxon>Chaetomiaceae</taxon>
        <taxon>Staphylotrichum</taxon>
    </lineage>
</organism>
<evidence type="ECO:0000313" key="3">
    <source>
        <dbReference type="Proteomes" id="UP001197093"/>
    </source>
</evidence>
<dbReference type="Proteomes" id="UP001197093">
    <property type="component" value="Unassembled WGS sequence"/>
</dbReference>
<name>A0AAD4HXD3_9PEZI</name>
<keyword evidence="3" id="KW-1185">Reference proteome</keyword>
<proteinExistence type="predicted"/>
<protein>
    <submittedName>
        <fullName evidence="2">Uncharacterized protein</fullName>
    </submittedName>
</protein>
<gene>
    <name evidence="2" type="ORF">NEMBOFW57_010821</name>
</gene>
<dbReference type="EMBL" id="JAHCVI010000006">
    <property type="protein sequence ID" value="KAG7284448.1"/>
    <property type="molecule type" value="Genomic_DNA"/>
</dbReference>